<dbReference type="InterPro" id="IPR042307">
    <property type="entry name" value="Reeler_sf"/>
</dbReference>
<evidence type="ECO:0000313" key="2">
    <source>
        <dbReference type="Proteomes" id="UP000199197"/>
    </source>
</evidence>
<keyword evidence="2" id="KW-1185">Reference proteome</keyword>
<organism evidence="1 2">
    <name type="scientific">Candidatus Chryseopegocella kryptomonas</name>
    <dbReference type="NCBI Taxonomy" id="1633643"/>
    <lineage>
        <taxon>Bacteria</taxon>
        <taxon>Pseudomonadati</taxon>
        <taxon>Candidatus Kryptoniota</taxon>
        <taxon>Candidatus Chryseopegocella</taxon>
    </lineage>
</organism>
<dbReference type="RefSeq" id="WP_092347000.1">
    <property type="nucleotide sequence ID" value="NZ_CZVW01000002.1"/>
</dbReference>
<proteinExistence type="predicted"/>
<gene>
    <name evidence="1" type="ORF">JGI23_00169</name>
</gene>
<evidence type="ECO:0008006" key="3">
    <source>
        <dbReference type="Google" id="ProtNLM"/>
    </source>
</evidence>
<dbReference type="OrthoDB" id="9806019at2"/>
<protein>
    <recommendedName>
        <fullName evidence="3">Reelin domain-containing protein</fullName>
    </recommendedName>
</protein>
<name>A0A0P1MNQ4_9BACT</name>
<dbReference type="Proteomes" id="UP000199197">
    <property type="component" value="Unassembled WGS sequence"/>
</dbReference>
<sequence length="177" mass="19290">MRKILNLLFMLCVIGLFILSFSNQEIRSHSNGAPSLECDECHSGAENEEVKILISGLPDNYIPNKRYEIKLKIESGLISEGEYQGGFGLTVSGGKVVVIDRKNTQVSEGYLTHTVDGSRLREWKFGWIAPASGEVEFSIMGVAANGDYSPSGDAIGVETVKIKPIEKRGKNKGGKVI</sequence>
<dbReference type="EMBL" id="CZVW01000002">
    <property type="protein sequence ID" value="CUS96710.1"/>
    <property type="molecule type" value="Genomic_DNA"/>
</dbReference>
<dbReference type="Gene3D" id="2.60.40.4060">
    <property type="entry name" value="Reeler domain"/>
    <property type="match status" value="1"/>
</dbReference>
<dbReference type="AlphaFoldDB" id="A0A0P1MNQ4"/>
<accession>A0A0P1MNQ4</accession>
<evidence type="ECO:0000313" key="1">
    <source>
        <dbReference type="EMBL" id="CUS96710.1"/>
    </source>
</evidence>
<dbReference type="NCBIfam" id="NF041895">
    <property type="entry name" value="choice_anch_V"/>
    <property type="match status" value="1"/>
</dbReference>
<reference evidence="2" key="1">
    <citation type="submission" date="2015-11" db="EMBL/GenBank/DDBJ databases">
        <authorList>
            <person name="Varghese N."/>
        </authorList>
    </citation>
    <scope>NUCLEOTIDE SEQUENCE [LARGE SCALE GENOMIC DNA]</scope>
    <source>
        <strain evidence="2">JGI-23</strain>
    </source>
</reference>